<dbReference type="AlphaFoldDB" id="A0A7D4SIL3"/>
<proteinExistence type="predicted"/>
<dbReference type="RefSeq" id="WP_173285865.1">
    <property type="nucleotide sequence ID" value="NZ_CP054020.1"/>
</dbReference>
<protein>
    <submittedName>
        <fullName evidence="1">Amidohydrolase</fullName>
    </submittedName>
</protein>
<sequence>MLWQAVKKNLNKNTMVCQAFSISFFKRIVKGLYCGLFISIAGSLSISSVQAHEPEVLLASESSAATSRSNIKSDNSVYQGKLFDAHLHYAAEDVQNFSPQQIEAIFDRNQVAFAQVSSAPTDGTEILYRAMPQRIIPFYSFYHGFHDKAKWMDDLSVVLATEKALKSGFYRGVGELHLFKDKVNSPVFQQVVLLAKQHRLPLQVHGDAEVVDKVFELYPDATVLWAHLGTRPETEFLNAMLRKYPQGLYIDTSVRDGMLLSNGKLSKEWRELFVTHQNRFMAAVDTYSVQRWENFDQVVSNIREWLGDLPPDVAHKIAYQNAAELFNVE</sequence>
<keyword evidence="2" id="KW-1185">Reference proteome</keyword>
<reference evidence="1 2" key="1">
    <citation type="submission" date="2020-05" db="EMBL/GenBank/DDBJ databases">
        <title>Thiomicrorhabdus sediminis sp.nov. and Thiomicrorhabdus xiamenensis sp.nov., novel sulfur-oxidizing bacteria isolated from coastal sediment.</title>
        <authorList>
            <person name="Liu X."/>
        </authorList>
    </citation>
    <scope>NUCLEOTIDE SEQUENCE [LARGE SCALE GENOMIC DNA]</scope>
    <source>
        <strain evidence="1 2">G2</strain>
    </source>
</reference>
<organism evidence="1 2">
    <name type="scientific">Thiomicrorhabdus xiamenensis</name>
    <dbReference type="NCBI Taxonomy" id="2739063"/>
    <lineage>
        <taxon>Bacteria</taxon>
        <taxon>Pseudomonadati</taxon>
        <taxon>Pseudomonadota</taxon>
        <taxon>Gammaproteobacteria</taxon>
        <taxon>Thiotrichales</taxon>
        <taxon>Piscirickettsiaceae</taxon>
        <taxon>Thiomicrorhabdus</taxon>
    </lineage>
</organism>
<keyword evidence="1" id="KW-0378">Hydrolase</keyword>
<dbReference type="SUPFAM" id="SSF51556">
    <property type="entry name" value="Metallo-dependent hydrolases"/>
    <property type="match status" value="1"/>
</dbReference>
<dbReference type="Gene3D" id="3.20.20.140">
    <property type="entry name" value="Metal-dependent hydrolases"/>
    <property type="match status" value="1"/>
</dbReference>
<dbReference type="GO" id="GO:0016787">
    <property type="term" value="F:hydrolase activity"/>
    <property type="evidence" value="ECO:0007669"/>
    <property type="project" value="UniProtKB-KW"/>
</dbReference>
<accession>A0A7D4SIL3</accession>
<dbReference type="Proteomes" id="UP000504724">
    <property type="component" value="Chromosome"/>
</dbReference>
<dbReference type="EMBL" id="CP054020">
    <property type="protein sequence ID" value="QKI89760.1"/>
    <property type="molecule type" value="Genomic_DNA"/>
</dbReference>
<evidence type="ECO:0000313" key="1">
    <source>
        <dbReference type="EMBL" id="QKI89760.1"/>
    </source>
</evidence>
<gene>
    <name evidence="1" type="ORF">HQN79_09340</name>
</gene>
<name>A0A7D4SIL3_9GAMM</name>
<dbReference type="InterPro" id="IPR032466">
    <property type="entry name" value="Metal_Hydrolase"/>
</dbReference>
<evidence type="ECO:0000313" key="2">
    <source>
        <dbReference type="Proteomes" id="UP000504724"/>
    </source>
</evidence>
<dbReference type="KEGG" id="txa:HQN79_09340"/>